<evidence type="ECO:0000313" key="3">
    <source>
        <dbReference type="Proteomes" id="UP001500596"/>
    </source>
</evidence>
<sequence length="215" mass="22787">MVTPPDQSPVTRARTRFGWLRAASDRVPTRWFAAIGTGLFLAATAAFGGLATAAEHEPAVLADGATHRNDQLSIRVERAVLIDEFPDAGVYVEDGERVLALVVTVENEWTQPLPTSPGTSVAKSFTIEGLSAGPDSTARLDDATVGPWLQPGVPAQIVVTWAVDADRFDADQKLTVTLNDLTLYTGSFVTSGQWWTDPVPAATTTVVIEDVGAGA</sequence>
<keyword evidence="3" id="KW-1185">Reference proteome</keyword>
<gene>
    <name evidence="2" type="ORF">GCM10009807_30960</name>
</gene>
<dbReference type="Proteomes" id="UP001500596">
    <property type="component" value="Unassembled WGS sequence"/>
</dbReference>
<feature type="transmembrane region" description="Helical" evidence="1">
    <location>
        <begin position="31"/>
        <end position="51"/>
    </location>
</feature>
<reference evidence="2 3" key="1">
    <citation type="journal article" date="2019" name="Int. J. Syst. Evol. Microbiol.">
        <title>The Global Catalogue of Microorganisms (GCM) 10K type strain sequencing project: providing services to taxonomists for standard genome sequencing and annotation.</title>
        <authorList>
            <consortium name="The Broad Institute Genomics Platform"/>
            <consortium name="The Broad Institute Genome Sequencing Center for Infectious Disease"/>
            <person name="Wu L."/>
            <person name="Ma J."/>
        </authorList>
    </citation>
    <scope>NUCLEOTIDE SEQUENCE [LARGE SCALE GENOMIC DNA]</scope>
    <source>
        <strain evidence="2 3">JCM 15575</strain>
    </source>
</reference>
<keyword evidence="1" id="KW-1133">Transmembrane helix</keyword>
<evidence type="ECO:0000256" key="1">
    <source>
        <dbReference type="SAM" id="Phobius"/>
    </source>
</evidence>
<organism evidence="2 3">
    <name type="scientific">Microbacterium lacus</name>
    <dbReference type="NCBI Taxonomy" id="415217"/>
    <lineage>
        <taxon>Bacteria</taxon>
        <taxon>Bacillati</taxon>
        <taxon>Actinomycetota</taxon>
        <taxon>Actinomycetes</taxon>
        <taxon>Micrococcales</taxon>
        <taxon>Microbacteriaceae</taxon>
        <taxon>Microbacterium</taxon>
    </lineage>
</organism>
<proteinExistence type="predicted"/>
<keyword evidence="1" id="KW-0812">Transmembrane</keyword>
<evidence type="ECO:0008006" key="4">
    <source>
        <dbReference type="Google" id="ProtNLM"/>
    </source>
</evidence>
<name>A0ABN2HCC9_9MICO</name>
<evidence type="ECO:0000313" key="2">
    <source>
        <dbReference type="EMBL" id="GAA1685029.1"/>
    </source>
</evidence>
<comment type="caution">
    <text evidence="2">The sequence shown here is derived from an EMBL/GenBank/DDBJ whole genome shotgun (WGS) entry which is preliminary data.</text>
</comment>
<keyword evidence="1" id="KW-0472">Membrane</keyword>
<dbReference type="EMBL" id="BAAAPK010000002">
    <property type="protein sequence ID" value="GAA1685029.1"/>
    <property type="molecule type" value="Genomic_DNA"/>
</dbReference>
<accession>A0ABN2HCC9</accession>
<protein>
    <recommendedName>
        <fullName evidence="4">DUF4352 domain-containing protein</fullName>
    </recommendedName>
</protein>